<comment type="function">
    <text evidence="17">Hydrolysis of phosphatidylcholine with phospholipase A2 (EC 3.1.1.4) and phospholipase A1 (EC 3.1.1.32) activities.</text>
</comment>
<dbReference type="InterPro" id="IPR003187">
    <property type="entry name" value="PLipase_A1"/>
</dbReference>
<evidence type="ECO:0000313" key="19">
    <source>
        <dbReference type="EMBL" id="MCP3732291.1"/>
    </source>
</evidence>
<evidence type="ECO:0000256" key="9">
    <source>
        <dbReference type="ARBA" id="ARBA00022801"/>
    </source>
</evidence>
<dbReference type="Pfam" id="PF02253">
    <property type="entry name" value="PLA1"/>
    <property type="match status" value="1"/>
</dbReference>
<evidence type="ECO:0000256" key="18">
    <source>
        <dbReference type="SAM" id="MobiDB-lite"/>
    </source>
</evidence>
<dbReference type="Gene3D" id="2.40.230.10">
    <property type="entry name" value="Phospholipase A1"/>
    <property type="match status" value="1"/>
</dbReference>
<proteinExistence type="inferred from homology"/>
<feature type="region of interest" description="Disordered" evidence="18">
    <location>
        <begin position="97"/>
        <end position="134"/>
    </location>
</feature>
<keyword evidence="9 17" id="KW-0378">Hydrolase</keyword>
<dbReference type="EMBL" id="JAMLDX010000017">
    <property type="protein sequence ID" value="MCP3732291.1"/>
    <property type="molecule type" value="Genomic_DNA"/>
</dbReference>
<feature type="chain" id="PRO_5041017740" description="Phospholipase A1" evidence="17">
    <location>
        <begin position="17"/>
        <end position="366"/>
    </location>
</feature>
<keyword evidence="14 17" id="KW-0998">Cell outer membrane</keyword>
<evidence type="ECO:0000256" key="12">
    <source>
        <dbReference type="ARBA" id="ARBA00023098"/>
    </source>
</evidence>
<keyword evidence="13" id="KW-0472">Membrane</keyword>
<evidence type="ECO:0000256" key="16">
    <source>
        <dbReference type="PIRSR" id="PIRSR603187-2"/>
    </source>
</evidence>
<keyword evidence="5" id="KW-1134">Transmembrane beta strand</keyword>
<evidence type="ECO:0000256" key="10">
    <source>
        <dbReference type="ARBA" id="ARBA00022837"/>
    </source>
</evidence>
<comment type="subcellular location">
    <subcellularLocation>
        <location evidence="17">Cell outer membrane</location>
        <topology evidence="17">Multi-pass membrane protein</topology>
    </subcellularLocation>
    <text evidence="17">One of the very few enzymes located there.</text>
</comment>
<evidence type="ECO:0000256" key="17">
    <source>
        <dbReference type="RuleBase" id="RU366027"/>
    </source>
</evidence>
<evidence type="ECO:0000256" key="14">
    <source>
        <dbReference type="ARBA" id="ARBA00023237"/>
    </source>
</evidence>
<evidence type="ECO:0000256" key="5">
    <source>
        <dbReference type="ARBA" id="ARBA00022452"/>
    </source>
</evidence>
<keyword evidence="8 17" id="KW-0732">Signal</keyword>
<feature type="signal peptide" evidence="17">
    <location>
        <begin position="1"/>
        <end position="16"/>
    </location>
</feature>
<keyword evidence="20" id="KW-1185">Reference proteome</keyword>
<dbReference type="GO" id="GO:0009279">
    <property type="term" value="C:cell outer membrane"/>
    <property type="evidence" value="ECO:0007669"/>
    <property type="project" value="UniProtKB-SubCell"/>
</dbReference>
<dbReference type="PRINTS" id="PR01486">
    <property type="entry name" value="PHPHLIPASEA1"/>
</dbReference>
<comment type="similarity">
    <text evidence="3 17">Belongs to the phospholipase A1 family.</text>
</comment>
<dbReference type="PANTHER" id="PTHR40457:SF1">
    <property type="entry name" value="PHOSPHOLIPASE A1"/>
    <property type="match status" value="1"/>
</dbReference>
<keyword evidence="12 17" id="KW-0443">Lipid metabolism</keyword>
<feature type="binding site" description="in dimeric form" evidence="16">
    <location>
        <position position="240"/>
    </location>
    <ligand>
        <name>Ca(2+)</name>
        <dbReference type="ChEBI" id="CHEBI:29108"/>
        <label>1</label>
    </ligand>
</feature>
<comment type="caution">
    <text evidence="19">The sequence shown here is derived from an EMBL/GenBank/DDBJ whole genome shotgun (WGS) entry which is preliminary data.</text>
</comment>
<dbReference type="GO" id="GO:0016042">
    <property type="term" value="P:lipid catabolic process"/>
    <property type="evidence" value="ECO:0007669"/>
    <property type="project" value="UniProtKB-KW"/>
</dbReference>
<evidence type="ECO:0000256" key="8">
    <source>
        <dbReference type="ARBA" id="ARBA00022729"/>
    </source>
</evidence>
<keyword evidence="11 17" id="KW-0442">Lipid degradation</keyword>
<evidence type="ECO:0000313" key="20">
    <source>
        <dbReference type="Proteomes" id="UP001139451"/>
    </source>
</evidence>
<comment type="catalytic activity">
    <reaction evidence="2 17">
        <text>a 1,2-diacyl-sn-glycero-3-phosphocholine + H2O = a 1-acyl-sn-glycero-3-phosphocholine + a fatty acid + H(+)</text>
        <dbReference type="Rhea" id="RHEA:15801"/>
        <dbReference type="ChEBI" id="CHEBI:15377"/>
        <dbReference type="ChEBI" id="CHEBI:15378"/>
        <dbReference type="ChEBI" id="CHEBI:28868"/>
        <dbReference type="ChEBI" id="CHEBI:57643"/>
        <dbReference type="ChEBI" id="CHEBI:58168"/>
        <dbReference type="EC" id="3.1.1.4"/>
    </reaction>
</comment>
<gene>
    <name evidence="19" type="ORF">M9978_17870</name>
</gene>
<organism evidence="19 20">
    <name type="scientific">Sphingomonas tagetis</name>
    <dbReference type="NCBI Taxonomy" id="2949092"/>
    <lineage>
        <taxon>Bacteria</taxon>
        <taxon>Pseudomonadati</taxon>
        <taxon>Pseudomonadota</taxon>
        <taxon>Alphaproteobacteria</taxon>
        <taxon>Sphingomonadales</taxon>
        <taxon>Sphingomonadaceae</taxon>
        <taxon>Sphingomonas</taxon>
    </lineage>
</organism>
<dbReference type="SUPFAM" id="SSF56931">
    <property type="entry name" value="Outer membrane phospholipase A (OMPLA)"/>
    <property type="match status" value="1"/>
</dbReference>
<dbReference type="RefSeq" id="WP_254295604.1">
    <property type="nucleotide sequence ID" value="NZ_JAMLDX010000017.1"/>
</dbReference>
<evidence type="ECO:0000256" key="7">
    <source>
        <dbReference type="ARBA" id="ARBA00022723"/>
    </source>
</evidence>
<accession>A0A9X2HQ03</accession>
<comment type="subunit">
    <text evidence="4 17">Homodimer; dimerization is reversible, and the dimeric form is the active one.</text>
</comment>
<feature type="binding site" description="in dimeric form" evidence="16">
    <location>
        <position position="200"/>
    </location>
    <ligand>
        <name>Ca(2+)</name>
        <dbReference type="ChEBI" id="CHEBI:29108"/>
        <label>1</label>
    </ligand>
</feature>
<dbReference type="EC" id="3.1.1.4" evidence="17"/>
<evidence type="ECO:0000256" key="6">
    <source>
        <dbReference type="ARBA" id="ARBA00022692"/>
    </source>
</evidence>
<keyword evidence="7 16" id="KW-0479">Metal-binding</keyword>
<evidence type="ECO:0000256" key="3">
    <source>
        <dbReference type="ARBA" id="ARBA00010525"/>
    </source>
</evidence>
<reference evidence="19" key="1">
    <citation type="submission" date="2022-05" db="EMBL/GenBank/DDBJ databases">
        <title>Sphingomonas sp. strain MG17 Genome sequencing and assembly.</title>
        <authorList>
            <person name="Kim I."/>
        </authorList>
    </citation>
    <scope>NUCLEOTIDE SEQUENCE</scope>
    <source>
        <strain evidence="19">MG17</strain>
    </source>
</reference>
<dbReference type="GO" id="GO:0008970">
    <property type="term" value="F:phospholipase A1 activity"/>
    <property type="evidence" value="ECO:0007669"/>
    <property type="project" value="UniProtKB-EC"/>
</dbReference>
<dbReference type="AlphaFoldDB" id="A0A9X2HQ03"/>
<evidence type="ECO:0000256" key="11">
    <source>
        <dbReference type="ARBA" id="ARBA00022963"/>
    </source>
</evidence>
<dbReference type="InterPro" id="IPR036541">
    <property type="entry name" value="PLipase_A1_sf"/>
</dbReference>
<dbReference type="GO" id="GO:0004623">
    <property type="term" value="F:phospholipase A2 activity"/>
    <property type="evidence" value="ECO:0007669"/>
    <property type="project" value="UniProtKB-EC"/>
</dbReference>
<evidence type="ECO:0000256" key="4">
    <source>
        <dbReference type="ARBA" id="ARBA00011702"/>
    </source>
</evidence>
<name>A0A9X2HQ03_9SPHN</name>
<feature type="active site" description="Proton acceptor" evidence="15">
    <location>
        <position position="230"/>
    </location>
</feature>
<feature type="active site" description="Nucleophile" evidence="15">
    <location>
        <position position="232"/>
    </location>
</feature>
<dbReference type="EC" id="3.1.1.32" evidence="17"/>
<keyword evidence="10 16" id="KW-0106">Calcium</keyword>
<evidence type="ECO:0000256" key="13">
    <source>
        <dbReference type="ARBA" id="ARBA00023136"/>
    </source>
</evidence>
<evidence type="ECO:0000256" key="2">
    <source>
        <dbReference type="ARBA" id="ARBA00001604"/>
    </source>
</evidence>
<keyword evidence="6" id="KW-0812">Transmembrane</keyword>
<dbReference type="Proteomes" id="UP001139451">
    <property type="component" value="Unassembled WGS sequence"/>
</dbReference>
<dbReference type="GO" id="GO:0046872">
    <property type="term" value="F:metal ion binding"/>
    <property type="evidence" value="ECO:0007669"/>
    <property type="project" value="UniProtKB-KW"/>
</dbReference>
<evidence type="ECO:0000256" key="15">
    <source>
        <dbReference type="PIRSR" id="PIRSR603187-1"/>
    </source>
</evidence>
<feature type="compositionally biased region" description="Low complexity" evidence="18">
    <location>
        <begin position="104"/>
        <end position="118"/>
    </location>
</feature>
<comment type="catalytic activity">
    <reaction evidence="1 17">
        <text>a 1,2-diacyl-sn-glycero-3-phosphocholine + H2O = a 2-acyl-sn-glycero-3-phosphocholine + a fatty acid + H(+)</text>
        <dbReference type="Rhea" id="RHEA:18689"/>
        <dbReference type="ChEBI" id="CHEBI:15377"/>
        <dbReference type="ChEBI" id="CHEBI:15378"/>
        <dbReference type="ChEBI" id="CHEBI:28868"/>
        <dbReference type="ChEBI" id="CHEBI:57643"/>
        <dbReference type="ChEBI" id="CHEBI:57875"/>
        <dbReference type="EC" id="3.1.1.32"/>
    </reaction>
</comment>
<protein>
    <recommendedName>
        <fullName evidence="17">Phospholipase A1</fullName>
        <ecNumber evidence="17">3.1.1.32</ecNumber>
        <ecNumber evidence="17">3.1.1.4</ecNumber>
    </recommendedName>
    <alternativeName>
        <fullName evidence="17">Phosphatidylcholine 1-acylhydrolase</fullName>
    </alternativeName>
</protein>
<comment type="cofactor">
    <cofactor evidence="17">
        <name>Ca(2+)</name>
        <dbReference type="ChEBI" id="CHEBI:29108"/>
    </cofactor>
    <text evidence="17">Binds 1 Ca(2+) ion per monomer. In the dimeric form the Ca(2+) is bound by different amino acids with binding of each Ca(2+) shared with ligands coming from each monomer. The Ca(2+) ion may have a role in catalysis.</text>
</comment>
<evidence type="ECO:0000256" key="1">
    <source>
        <dbReference type="ARBA" id="ARBA00000111"/>
    </source>
</evidence>
<dbReference type="PANTHER" id="PTHR40457">
    <property type="entry name" value="PHOSPHOLIPASE A1"/>
    <property type="match status" value="1"/>
</dbReference>
<sequence>MRAIFPLLLIAAPAAAQVRAIPAQPANEREALRGVEVILINEGAAPFPAEGPRQIEVTAADGTRLVLERLPAPAAAVPPGGFVKVRYVPTAYAMRPGPPPAPGKPAKSASTVGSAYAGDPPPPPAAASAETETLASRGSTAGFLDRFAPHEPIYGAFGLADAGAKLQVSFAFQPFGGDGALSRLKFAYTQTMFWRLDLPSGPFTHTTYSPEVFADVPIDSTATLGIGWRHDSNGEGPATSIDANRIFARLTKAFDLGDGWRAEVTPQAWLYVDKQGIAPDLDRYWGNAALGLTHVKPDSLKLSITARGNPETGRGAAELFASYPLGSIGGGIGFYLFGQAFTGYGEALDDYRRRDSHARIGIALTR</sequence>